<organism evidence="6 7">
    <name type="scientific">Priapulus caudatus</name>
    <name type="common">Priapulid worm</name>
    <dbReference type="NCBI Taxonomy" id="37621"/>
    <lineage>
        <taxon>Eukaryota</taxon>
        <taxon>Metazoa</taxon>
        <taxon>Ecdysozoa</taxon>
        <taxon>Scalidophora</taxon>
        <taxon>Priapulida</taxon>
        <taxon>Priapulimorpha</taxon>
        <taxon>Priapulimorphida</taxon>
        <taxon>Priapulidae</taxon>
        <taxon>Priapulus</taxon>
    </lineage>
</organism>
<dbReference type="PROSITE" id="PS50025">
    <property type="entry name" value="LAM_G_DOMAIN"/>
    <property type="match status" value="2"/>
</dbReference>
<feature type="compositionally biased region" description="Acidic residues" evidence="2">
    <location>
        <begin position="952"/>
        <end position="977"/>
    </location>
</feature>
<name>A0ABM1E8C3_PRICU</name>
<keyword evidence="3" id="KW-1133">Transmembrane helix</keyword>
<keyword evidence="4" id="KW-0732">Signal</keyword>
<feature type="compositionally biased region" description="Basic and acidic residues" evidence="2">
    <location>
        <begin position="853"/>
        <end position="865"/>
    </location>
</feature>
<keyword evidence="3" id="KW-0812">Transmembrane</keyword>
<evidence type="ECO:0000256" key="2">
    <source>
        <dbReference type="SAM" id="MobiDB-lite"/>
    </source>
</evidence>
<sequence>MKLLATLALLVCLLCSPLRGDDEADAENVDSLQDVAAAIEILPELEGALEEKLPELLEDDSIPDLPKDLPTIELTDPLPDVPAPRLADVPDGGQEAPPVDADGLMPEPRQMATTVSFLHRGSHAQYAPDWATVSHRLYYFRFRSLLPTALLMYERFAAPPGDVPDYSLTLMLRQGQLHVMYKYDKEQSEIVCGKGQVLSKYRGCMKKVYYNAASVLGLLADRSPRVMLYGTGDPVMKCEAISPPPMTFLNKTAMAVVKVLAISEVNVDLKFKTFEKSALIVYSTVNFGVDGSGDVTLGKYELAFKSGSLIFTLQRDVNDMATARSMQVMQPFNDGSWHHVVIGYKQMVGTMRVDGTHDAKLTGDTDDIQPSQIVILGAIQSGSEEPWLMGSRRRGGDGLVGSGSGYSCNCDKNDDVMTADEGNQTDPANLPLVEATFVQHRDAAADASADLSLGPLLCEGLRNVDDNDVVTVTTSDATLVAPTWTGPQLSFYFRTANSSGVIMYQAPLPPAGDSLTSESHYLTVVLINGNRLMFQYRGVLRPFEFIAASSTPLNNGAWQYLSIEHHRREIQVRTHASANRQRILGRREKSEIRVQGTFDDGKRHLLVYTRRQSDAVLTVDAMTTRKAVYGEIVLNAVSQLWMGGSDRADDIHAGYDNYIGCMSNIIFDLLEGEDTVIRPIDVAFNYLQDENVEIRPSGGFYERACADFEGGLIIPTFPPYTTPSGATFPAGFIRGQPVTAEYAIAEPTRETASTAGSTTAIIIIVIVLVIIVGIIAIYAYMSNKQKKKKKSYEDAEAAAAERKALQPMGASAEAEELPMKKADQNSNVNYVPLADNGGSMQTRPSQNSIPEPTKLHHTQEMEELRTPSMTKLQAKSDDPGNSYVNDSSSTSSTTSSTTSDDTMTERDETHPMVHREDDPPEDLEWDPSADSTELLNRAGLPGRTVRYGNPGEEFDENQFDDFTDEPMVTGDDDDDEGVYVLPPPSKPLTPIEEFPENMRAPLADLTDEFDAPIAGSNRNSMIDPEVVQRSLDDLDSPRSSITEYVSCTELNEASV</sequence>
<dbReference type="CDD" id="cd00110">
    <property type="entry name" value="LamG"/>
    <property type="match status" value="2"/>
</dbReference>
<proteinExistence type="predicted"/>
<protein>
    <submittedName>
        <fullName evidence="7">Uncharacterized protein LOC106809757</fullName>
    </submittedName>
</protein>
<dbReference type="PANTHER" id="PTHR15036">
    <property type="entry name" value="PIKACHURIN-LIKE PROTEIN"/>
    <property type="match status" value="1"/>
</dbReference>
<dbReference type="GeneID" id="106809757"/>
<evidence type="ECO:0000313" key="6">
    <source>
        <dbReference type="Proteomes" id="UP000695022"/>
    </source>
</evidence>
<feature type="chain" id="PRO_5046726829" evidence="4">
    <location>
        <begin position="21"/>
        <end position="1055"/>
    </location>
</feature>
<keyword evidence="6" id="KW-1185">Reference proteome</keyword>
<feature type="domain" description="Laminin G" evidence="5">
    <location>
        <begin position="246"/>
        <end position="458"/>
    </location>
</feature>
<dbReference type="RefSeq" id="XP_014668444.1">
    <property type="nucleotide sequence ID" value="XM_014812958.1"/>
</dbReference>
<feature type="compositionally biased region" description="Basic and acidic residues" evidence="2">
    <location>
        <begin position="903"/>
        <end position="917"/>
    </location>
</feature>
<feature type="region of interest" description="Disordered" evidence="2">
    <location>
        <begin position="803"/>
        <end position="993"/>
    </location>
</feature>
<evidence type="ECO:0000313" key="7">
    <source>
        <dbReference type="RefSeq" id="XP_014668444.1"/>
    </source>
</evidence>
<dbReference type="SUPFAM" id="SSF49899">
    <property type="entry name" value="Concanavalin A-like lectins/glucanases"/>
    <property type="match status" value="4"/>
</dbReference>
<dbReference type="Proteomes" id="UP000695022">
    <property type="component" value="Unplaced"/>
</dbReference>
<comment type="caution">
    <text evidence="1">Lacks conserved residue(s) required for the propagation of feature annotation.</text>
</comment>
<feature type="region of interest" description="Disordered" evidence="2">
    <location>
        <begin position="71"/>
        <end position="106"/>
    </location>
</feature>
<feature type="compositionally biased region" description="Acidic residues" evidence="2">
    <location>
        <begin position="918"/>
        <end position="927"/>
    </location>
</feature>
<feature type="transmembrane region" description="Helical" evidence="3">
    <location>
        <begin position="760"/>
        <end position="781"/>
    </location>
</feature>
<feature type="compositionally biased region" description="Polar residues" evidence="2">
    <location>
        <begin position="838"/>
        <end position="850"/>
    </location>
</feature>
<dbReference type="Pfam" id="PF02210">
    <property type="entry name" value="Laminin_G_2"/>
    <property type="match status" value="3"/>
</dbReference>
<dbReference type="InterPro" id="IPR050372">
    <property type="entry name" value="Neurexin-related_CASP"/>
</dbReference>
<evidence type="ECO:0000259" key="5">
    <source>
        <dbReference type="PROSITE" id="PS50025"/>
    </source>
</evidence>
<dbReference type="InterPro" id="IPR013320">
    <property type="entry name" value="ConA-like_dom_sf"/>
</dbReference>
<gene>
    <name evidence="7" type="primary">LOC106809757</name>
</gene>
<reference evidence="7" key="1">
    <citation type="submission" date="2025-08" db="UniProtKB">
        <authorList>
            <consortium name="RefSeq"/>
        </authorList>
    </citation>
    <scope>IDENTIFICATION</scope>
</reference>
<dbReference type="PANTHER" id="PTHR15036:SF49">
    <property type="entry name" value="AXOTACTIN"/>
    <property type="match status" value="1"/>
</dbReference>
<feature type="domain" description="Laminin G" evidence="5">
    <location>
        <begin position="468"/>
        <end position="705"/>
    </location>
</feature>
<evidence type="ECO:0000256" key="3">
    <source>
        <dbReference type="SAM" id="Phobius"/>
    </source>
</evidence>
<dbReference type="Gene3D" id="2.60.120.200">
    <property type="match status" value="3"/>
</dbReference>
<dbReference type="InterPro" id="IPR001791">
    <property type="entry name" value="Laminin_G"/>
</dbReference>
<feature type="compositionally biased region" description="Low complexity" evidence="2">
    <location>
        <begin position="886"/>
        <end position="901"/>
    </location>
</feature>
<dbReference type="SMART" id="SM00282">
    <property type="entry name" value="LamG"/>
    <property type="match status" value="2"/>
</dbReference>
<feature type="signal peptide" evidence="4">
    <location>
        <begin position="1"/>
        <end position="20"/>
    </location>
</feature>
<accession>A0ABM1E8C3</accession>
<evidence type="ECO:0000256" key="4">
    <source>
        <dbReference type="SAM" id="SignalP"/>
    </source>
</evidence>
<evidence type="ECO:0000256" key="1">
    <source>
        <dbReference type="PROSITE-ProRule" id="PRU00122"/>
    </source>
</evidence>
<keyword evidence="3" id="KW-0472">Membrane</keyword>